<evidence type="ECO:0000256" key="4">
    <source>
        <dbReference type="SAM" id="MobiDB-lite"/>
    </source>
</evidence>
<comment type="subcellular location">
    <subcellularLocation>
        <location evidence="1">Nucleus</location>
    </subcellularLocation>
</comment>
<gene>
    <name evidence="7" type="ORF">PPROV_000209400</name>
</gene>
<comment type="similarity">
    <text evidence="2">Belongs to the ARS2 family.</text>
</comment>
<feature type="region of interest" description="Disordered" evidence="4">
    <location>
        <begin position="206"/>
        <end position="234"/>
    </location>
</feature>
<reference evidence="7" key="1">
    <citation type="submission" date="2020-10" db="EMBL/GenBank/DDBJ databases">
        <title>Unveiling of a novel bifunctional photoreceptor, Dualchrome1, isolated from a cosmopolitan green alga.</title>
        <authorList>
            <person name="Suzuki S."/>
            <person name="Kawachi M."/>
        </authorList>
    </citation>
    <scope>NUCLEOTIDE SEQUENCE</scope>
    <source>
        <strain evidence="7">NIES 2893</strain>
    </source>
</reference>
<feature type="compositionally biased region" description="Gly residues" evidence="4">
    <location>
        <begin position="46"/>
        <end position="56"/>
    </location>
</feature>
<feature type="domain" description="SERRATE/Ars2 C-terminal" evidence="5">
    <location>
        <begin position="497"/>
        <end position="656"/>
    </location>
</feature>
<feature type="domain" description="SERRATE/Ars2 N-terminal" evidence="6">
    <location>
        <begin position="177"/>
        <end position="273"/>
    </location>
</feature>
<dbReference type="GO" id="GO:0016604">
    <property type="term" value="C:nuclear body"/>
    <property type="evidence" value="ECO:0007669"/>
    <property type="project" value="TreeGrafter"/>
</dbReference>
<comment type="caution">
    <text evidence="7">The sequence shown here is derived from an EMBL/GenBank/DDBJ whole genome shotgun (WGS) entry which is preliminary data.</text>
</comment>
<name>A0A830HDB4_9CHLO</name>
<dbReference type="InterPro" id="IPR007042">
    <property type="entry name" value="SERRATE/Ars2_C"/>
</dbReference>
<dbReference type="InterPro" id="IPR039727">
    <property type="entry name" value="SE/Ars2"/>
</dbReference>
<dbReference type="Pfam" id="PF12066">
    <property type="entry name" value="SERRATE_Ars2_N"/>
    <property type="match status" value="1"/>
</dbReference>
<feature type="region of interest" description="Disordered" evidence="4">
    <location>
        <begin position="1"/>
        <end position="174"/>
    </location>
</feature>
<keyword evidence="8" id="KW-1185">Reference proteome</keyword>
<evidence type="ECO:0000256" key="3">
    <source>
        <dbReference type="ARBA" id="ARBA00023242"/>
    </source>
</evidence>
<dbReference type="PANTHER" id="PTHR13165">
    <property type="entry name" value="ARSENITE-RESISTANCE PROTEIN 2"/>
    <property type="match status" value="1"/>
</dbReference>
<evidence type="ECO:0000256" key="1">
    <source>
        <dbReference type="ARBA" id="ARBA00004123"/>
    </source>
</evidence>
<dbReference type="InterPro" id="IPR021933">
    <property type="entry name" value="SERRATE/Ars2_N"/>
</dbReference>
<evidence type="ECO:0008006" key="9">
    <source>
        <dbReference type="Google" id="ProtNLM"/>
    </source>
</evidence>
<proteinExistence type="inferred from homology"/>
<feature type="region of interest" description="Disordered" evidence="4">
    <location>
        <begin position="338"/>
        <end position="421"/>
    </location>
</feature>
<feature type="compositionally biased region" description="Basic and acidic residues" evidence="4">
    <location>
        <begin position="106"/>
        <end position="115"/>
    </location>
</feature>
<feature type="compositionally biased region" description="Acidic residues" evidence="4">
    <location>
        <begin position="395"/>
        <end position="410"/>
    </location>
</feature>
<evidence type="ECO:0000259" key="6">
    <source>
        <dbReference type="Pfam" id="PF12066"/>
    </source>
</evidence>
<evidence type="ECO:0000313" key="7">
    <source>
        <dbReference type="EMBL" id="GHP03339.1"/>
    </source>
</evidence>
<keyword evidence="3" id="KW-0539">Nucleus</keyword>
<dbReference type="GO" id="GO:0031053">
    <property type="term" value="P:primary miRNA processing"/>
    <property type="evidence" value="ECO:0007669"/>
    <property type="project" value="TreeGrafter"/>
</dbReference>
<dbReference type="AlphaFoldDB" id="A0A830HDB4"/>
<evidence type="ECO:0000256" key="2">
    <source>
        <dbReference type="ARBA" id="ARBA00005407"/>
    </source>
</evidence>
<dbReference type="Pfam" id="PF04959">
    <property type="entry name" value="ARS2"/>
    <property type="match status" value="1"/>
</dbReference>
<protein>
    <recommendedName>
        <fullName evidence="9">SERRATE/Ars2 N-terminal domain-containing protein</fullName>
    </recommendedName>
</protein>
<dbReference type="Proteomes" id="UP000660262">
    <property type="component" value="Unassembled WGS sequence"/>
</dbReference>
<evidence type="ECO:0000313" key="8">
    <source>
        <dbReference type="Proteomes" id="UP000660262"/>
    </source>
</evidence>
<accession>A0A830HDB4</accession>
<sequence length="704" mass="75081">MPPPLYFMSRSPVRSRSRSPVRTGGGQALAPSVRRSPPPAEARMGMGMGTGMGMGHGPPPPRGDRFDGTDRPPPPYRGGAPAPRGGPGPYQGDARGGGGGYGGGYSRDDRGRDNYRGGAPPGADRFHEGPPRRGGGPPPMGRHFGGPRDGGRMDAPGGGPPGPPGERGGSKFMTFNQFVAQLPDGVEPKEAERRYEEYRAANRTEEFEHHFEKEKNDDAVRRRHDPRKIDELIPRRDEAARKAAVAFGDAIQGLAADAVGQAEHLLADSKGADGDAPAAAVDKNDNDDDTNKPPAQPASPAKTRVQYAHASAWAPSNARKHLEIAMKLAAKLDAERGITSPPVLPEAPSAADRAEQGPTTNEGGDGDGETAPASAGAEEGDAGNNDDGATAGGDGDGDGDGAADDMDEDTEGRAKPANAETNTLTSEAAIASVDKPLMHVLDIWLSYLWRVHGVDFYKKDELAPCDFDNRTTRTRVIRPNLRMDASFVAKSTVARKWHESLTAHWDSRCTDDAADPVVWMLAKDEVEKAVDIFVKSCVIHRDNKYGCTLSTKFFMAPEFVEKHVRGKHSHVVNEQREMVLDRMYRRNYIAAKEKEYMAKAAREVPRRHSGGDPFGSPPWANADFNHRAPPHMMGARGGGGRGGRGGRGRGRGGGGFGFGSPPMMGGGRPNFSAPPGAVPVAAPPTYVDLDAAGTERQKLDYGDI</sequence>
<feature type="region of interest" description="Disordered" evidence="4">
    <location>
        <begin position="633"/>
        <end position="658"/>
    </location>
</feature>
<feature type="compositionally biased region" description="Gly residues" evidence="4">
    <location>
        <begin position="85"/>
        <end position="105"/>
    </location>
</feature>
<evidence type="ECO:0000259" key="5">
    <source>
        <dbReference type="Pfam" id="PF04959"/>
    </source>
</evidence>
<organism evidence="7 8">
    <name type="scientific">Pycnococcus provasolii</name>
    <dbReference type="NCBI Taxonomy" id="41880"/>
    <lineage>
        <taxon>Eukaryota</taxon>
        <taxon>Viridiplantae</taxon>
        <taxon>Chlorophyta</taxon>
        <taxon>Pseudoscourfieldiophyceae</taxon>
        <taxon>Pseudoscourfieldiales</taxon>
        <taxon>Pycnococcaceae</taxon>
        <taxon>Pycnococcus</taxon>
    </lineage>
</organism>
<dbReference type="OrthoDB" id="498148at2759"/>
<feature type="compositionally biased region" description="Basic and acidic residues" evidence="4">
    <location>
        <begin position="206"/>
        <end position="220"/>
    </location>
</feature>
<feature type="region of interest" description="Disordered" evidence="4">
    <location>
        <begin position="267"/>
        <end position="317"/>
    </location>
</feature>
<dbReference type="EMBL" id="BNJQ01000005">
    <property type="protein sequence ID" value="GHP03339.1"/>
    <property type="molecule type" value="Genomic_DNA"/>
</dbReference>
<dbReference type="PANTHER" id="PTHR13165:SF0">
    <property type="entry name" value="SERRATE RNA EFFECTOR MOLECULE HOMOLOG"/>
    <property type="match status" value="1"/>
</dbReference>